<dbReference type="Proteomes" id="UP001364695">
    <property type="component" value="Unassembled WGS sequence"/>
</dbReference>
<reference evidence="1" key="1">
    <citation type="submission" date="2023-10" db="EMBL/GenBank/DDBJ databases">
        <title>Amphibacter perezi, gen. nov., sp. nov. a novel taxa of the family Comamonadaceae, class Betaproteobacteria isolated from the skin microbiota of Pelophylax perezi from different populations.</title>
        <authorList>
            <person name="Costa S."/>
            <person name="Proenca D.N."/>
            <person name="Lopes I."/>
            <person name="Morais P.V."/>
        </authorList>
    </citation>
    <scope>NUCLEOTIDE SEQUENCE</scope>
    <source>
        <strain evidence="1">SL12-8</strain>
    </source>
</reference>
<comment type="caution">
    <text evidence="1">The sequence shown here is derived from an EMBL/GenBank/DDBJ whole genome shotgun (WGS) entry which is preliminary data.</text>
</comment>
<gene>
    <name evidence="1" type="ORF">RV045_06020</name>
</gene>
<protein>
    <submittedName>
        <fullName evidence="1">Uncharacterized protein</fullName>
    </submittedName>
</protein>
<keyword evidence="2" id="KW-1185">Reference proteome</keyword>
<organism evidence="1 2">
    <name type="scientific">Amphibiibacter pelophylacis</name>
    <dbReference type="NCBI Taxonomy" id="1799477"/>
    <lineage>
        <taxon>Bacteria</taxon>
        <taxon>Pseudomonadati</taxon>
        <taxon>Pseudomonadota</taxon>
        <taxon>Betaproteobacteria</taxon>
        <taxon>Burkholderiales</taxon>
        <taxon>Sphaerotilaceae</taxon>
        <taxon>Amphibiibacter</taxon>
    </lineage>
</organism>
<sequence>MIQISLEHLKPLAHKYIWWKSPEEAVTMPERVIAQVMNIGDYSDVQLLASQVGDDALRDILINAQAGQFNERSWAYWHYRLGLAIADDDVPALPVRRFA</sequence>
<dbReference type="EMBL" id="JAWDIE010000007">
    <property type="protein sequence ID" value="MEJ7137985.1"/>
    <property type="molecule type" value="Genomic_DNA"/>
</dbReference>
<evidence type="ECO:0000313" key="1">
    <source>
        <dbReference type="EMBL" id="MEJ7137985.1"/>
    </source>
</evidence>
<evidence type="ECO:0000313" key="2">
    <source>
        <dbReference type="Proteomes" id="UP001364695"/>
    </source>
</evidence>
<name>A0ACC6P1C3_9BURK</name>
<accession>A0ACC6P1C3</accession>
<proteinExistence type="predicted"/>